<evidence type="ECO:0000259" key="8">
    <source>
        <dbReference type="PROSITE" id="PS50842"/>
    </source>
</evidence>
<dbReference type="Pfam" id="PF01357">
    <property type="entry name" value="Expansin_C"/>
    <property type="match status" value="1"/>
</dbReference>
<dbReference type="GO" id="GO:0009653">
    <property type="term" value="P:anatomical structure morphogenesis"/>
    <property type="evidence" value="ECO:0007669"/>
    <property type="project" value="UniProtKB-ARBA"/>
</dbReference>
<dbReference type="InterPro" id="IPR007112">
    <property type="entry name" value="Expansin/allergen_DPBB_dom"/>
</dbReference>
<dbReference type="InterPro" id="IPR007117">
    <property type="entry name" value="Expansin_CBD"/>
</dbReference>
<comment type="subcellular location">
    <subcellularLocation>
        <location evidence="7">Secreted</location>
        <location evidence="7">Cell wall</location>
    </subcellularLocation>
    <subcellularLocation>
        <location evidence="7">Membrane</location>
        <topology evidence="7">Peripheral membrane protein</topology>
    </subcellularLocation>
</comment>
<sequence>MVIAPSLLNSDSSVLTMASTQKTVVFGHDCTKLQHGVLPSLLSSDNLADTFALVRALVQTVGQRTSPSLGQSCQYITVVPPKLLNAGTVELKWFMIRDHAWSHCQKEVKLAWRKELYLFTKASQGRAFTKPPIWLVPPFMEHCLLSDWMDNVHHRPSPWALAHATFYGDESASATMGGACGYGNLFNTGYGTDTAALSSTLFNNGYACGSCYQIKCVQSPWCFAVYPLTTVTATNLCPPNWAQDSNNGGWCNPPRTHFDMSKPAFMKIAQWKAGIVPVMYRRVPCVRQGGLQFAFQGNGYWLLVYVMNVGGGGDVSGMWVKGTKTGWISMSHNWGASYQAFATLSGQALSFKATSYTTKQTLIAYNVAPSNWNVGMTYKANVNFH</sequence>
<dbReference type="PROSITE" id="PS50843">
    <property type="entry name" value="EXPANSIN_CBD"/>
    <property type="match status" value="1"/>
</dbReference>
<dbReference type="Gene3D" id="2.40.40.10">
    <property type="entry name" value="RlpA-like domain"/>
    <property type="match status" value="1"/>
</dbReference>
<evidence type="ECO:0000256" key="4">
    <source>
        <dbReference type="ARBA" id="ARBA00022729"/>
    </source>
</evidence>
<keyword evidence="6 7" id="KW-0961">Cell wall biogenesis/degradation</keyword>
<dbReference type="OrthoDB" id="5823761at2759"/>
<comment type="caution">
    <text evidence="10">The sequence shown here is derived from an EMBL/GenBank/DDBJ whole genome shotgun (WGS) entry which is preliminary data.</text>
</comment>
<organism evidence="10 11">
    <name type="scientific">Actinidia rufa</name>
    <dbReference type="NCBI Taxonomy" id="165716"/>
    <lineage>
        <taxon>Eukaryota</taxon>
        <taxon>Viridiplantae</taxon>
        <taxon>Streptophyta</taxon>
        <taxon>Embryophyta</taxon>
        <taxon>Tracheophyta</taxon>
        <taxon>Spermatophyta</taxon>
        <taxon>Magnoliopsida</taxon>
        <taxon>eudicotyledons</taxon>
        <taxon>Gunneridae</taxon>
        <taxon>Pentapetalae</taxon>
        <taxon>asterids</taxon>
        <taxon>Ericales</taxon>
        <taxon>Actinidiaceae</taxon>
        <taxon>Actinidia</taxon>
    </lineage>
</organism>
<dbReference type="PRINTS" id="PR01226">
    <property type="entry name" value="EXPANSIN"/>
</dbReference>
<dbReference type="PROSITE" id="PS50842">
    <property type="entry name" value="EXPANSIN_EG45"/>
    <property type="match status" value="1"/>
</dbReference>
<dbReference type="Proteomes" id="UP000585474">
    <property type="component" value="Unassembled WGS sequence"/>
</dbReference>
<evidence type="ECO:0000256" key="1">
    <source>
        <dbReference type="ARBA" id="ARBA00005392"/>
    </source>
</evidence>
<dbReference type="AlphaFoldDB" id="A0A7J0FST3"/>
<dbReference type="SUPFAM" id="SSF50685">
    <property type="entry name" value="Barwin-like endoglucanases"/>
    <property type="match status" value="1"/>
</dbReference>
<evidence type="ECO:0000256" key="3">
    <source>
        <dbReference type="ARBA" id="ARBA00022525"/>
    </source>
</evidence>
<evidence type="ECO:0000259" key="9">
    <source>
        <dbReference type="PROSITE" id="PS50843"/>
    </source>
</evidence>
<dbReference type="SUPFAM" id="SSF49590">
    <property type="entry name" value="PHL pollen allergen"/>
    <property type="match status" value="1"/>
</dbReference>
<evidence type="ECO:0000256" key="7">
    <source>
        <dbReference type="RuleBase" id="RU365023"/>
    </source>
</evidence>
<dbReference type="CDD" id="cd22274">
    <property type="entry name" value="DPBB_EXPA_N"/>
    <property type="match status" value="1"/>
</dbReference>
<keyword evidence="3 7" id="KW-0964">Secreted</keyword>
<dbReference type="GO" id="GO:0005576">
    <property type="term" value="C:extracellular region"/>
    <property type="evidence" value="ECO:0007669"/>
    <property type="project" value="InterPro"/>
</dbReference>
<accession>A0A7J0FST3</accession>
<dbReference type="GO" id="GO:0016020">
    <property type="term" value="C:membrane"/>
    <property type="evidence" value="ECO:0007669"/>
    <property type="project" value="UniProtKB-SubCell"/>
</dbReference>
<dbReference type="GO" id="GO:0009664">
    <property type="term" value="P:plant-type cell wall organization"/>
    <property type="evidence" value="ECO:0007669"/>
    <property type="project" value="InterPro"/>
</dbReference>
<protein>
    <recommendedName>
        <fullName evidence="7">Expansin</fullName>
    </recommendedName>
</protein>
<reference evidence="10 11" key="1">
    <citation type="submission" date="2019-07" db="EMBL/GenBank/DDBJ databases">
        <title>De Novo Assembly of kiwifruit Actinidia rufa.</title>
        <authorList>
            <person name="Sugita-Konishi S."/>
            <person name="Sato K."/>
            <person name="Mori E."/>
            <person name="Abe Y."/>
            <person name="Kisaki G."/>
            <person name="Hamano K."/>
            <person name="Suezawa K."/>
            <person name="Otani M."/>
            <person name="Fukuda T."/>
            <person name="Manabe T."/>
            <person name="Gomi K."/>
            <person name="Tabuchi M."/>
            <person name="Akimitsu K."/>
            <person name="Kataoka I."/>
        </authorList>
    </citation>
    <scope>NUCLEOTIDE SEQUENCE [LARGE SCALE GENOMIC DNA]</scope>
    <source>
        <strain evidence="11">cv. Fuchu</strain>
    </source>
</reference>
<dbReference type="InterPro" id="IPR036908">
    <property type="entry name" value="RlpA-like_sf"/>
</dbReference>
<comment type="function">
    <text evidence="7">Causes loosening and extension of plant cell walls by disrupting non-covalent bonding between cellulose microfibrils and matrix glucans. No enzymatic activity has been found.</text>
</comment>
<keyword evidence="11" id="KW-1185">Reference proteome</keyword>
<dbReference type="InterPro" id="IPR009009">
    <property type="entry name" value="RlpA-like_DPBB"/>
</dbReference>
<keyword evidence="5" id="KW-0472">Membrane</keyword>
<evidence type="ECO:0000256" key="6">
    <source>
        <dbReference type="ARBA" id="ARBA00023316"/>
    </source>
</evidence>
<dbReference type="SMART" id="SM00837">
    <property type="entry name" value="DPBB_1"/>
    <property type="match status" value="1"/>
</dbReference>
<dbReference type="PRINTS" id="PR01225">
    <property type="entry name" value="EXPANSNFAMLY"/>
</dbReference>
<keyword evidence="4" id="KW-0732">Signal</keyword>
<evidence type="ECO:0000313" key="10">
    <source>
        <dbReference type="EMBL" id="GFZ01240.1"/>
    </source>
</evidence>
<gene>
    <name evidence="10" type="ORF">Acr_14g0008750</name>
</gene>
<feature type="domain" description="Expansin-like CBD" evidence="9">
    <location>
        <begin position="300"/>
        <end position="380"/>
    </location>
</feature>
<dbReference type="InterPro" id="IPR002963">
    <property type="entry name" value="Expansin"/>
</dbReference>
<dbReference type="Gene3D" id="2.60.40.760">
    <property type="entry name" value="Expansin, cellulose-binding-like domain"/>
    <property type="match status" value="1"/>
</dbReference>
<keyword evidence="2 7" id="KW-0134">Cell wall</keyword>
<evidence type="ECO:0000256" key="2">
    <source>
        <dbReference type="ARBA" id="ARBA00022512"/>
    </source>
</evidence>
<dbReference type="PANTHER" id="PTHR31867">
    <property type="entry name" value="EXPANSIN-A15"/>
    <property type="match status" value="1"/>
</dbReference>
<dbReference type="InterPro" id="IPR036749">
    <property type="entry name" value="Expansin_CBD_sf"/>
</dbReference>
<dbReference type="EMBL" id="BJWL01000014">
    <property type="protein sequence ID" value="GFZ01240.1"/>
    <property type="molecule type" value="Genomic_DNA"/>
</dbReference>
<name>A0A7J0FST3_9ERIC</name>
<proteinExistence type="inferred from homology"/>
<comment type="similarity">
    <text evidence="1 7">Belongs to the expansin family. Expansin A subfamily.</text>
</comment>
<dbReference type="Pfam" id="PF03330">
    <property type="entry name" value="DPBB_1"/>
    <property type="match status" value="1"/>
</dbReference>
<dbReference type="InterPro" id="IPR007118">
    <property type="entry name" value="Expan_Lol_pI"/>
</dbReference>
<evidence type="ECO:0000313" key="11">
    <source>
        <dbReference type="Proteomes" id="UP000585474"/>
    </source>
</evidence>
<evidence type="ECO:0000256" key="5">
    <source>
        <dbReference type="ARBA" id="ARBA00023136"/>
    </source>
</evidence>
<feature type="domain" description="Expansin-like EG45" evidence="8">
    <location>
        <begin position="177"/>
        <end position="290"/>
    </location>
</feature>